<accession>A0ABQ9XDX3</accession>
<proteinExistence type="predicted"/>
<evidence type="ECO:0000313" key="1">
    <source>
        <dbReference type="EMBL" id="KAK2948852.1"/>
    </source>
</evidence>
<dbReference type="EMBL" id="JARBJD010000167">
    <property type="protein sequence ID" value="KAK2948852.1"/>
    <property type="molecule type" value="Genomic_DNA"/>
</dbReference>
<dbReference type="Proteomes" id="UP001281761">
    <property type="component" value="Unassembled WGS sequence"/>
</dbReference>
<gene>
    <name evidence="1" type="ORF">BLNAU_16195</name>
</gene>
<reference evidence="1 2" key="1">
    <citation type="journal article" date="2022" name="bioRxiv">
        <title>Genomics of Preaxostyla Flagellates Illuminates Evolutionary Transitions and the Path Towards Mitochondrial Loss.</title>
        <authorList>
            <person name="Novak L.V.F."/>
            <person name="Treitli S.C."/>
            <person name="Pyrih J."/>
            <person name="Halakuc P."/>
            <person name="Pipaliya S.V."/>
            <person name="Vacek V."/>
            <person name="Brzon O."/>
            <person name="Soukal P."/>
            <person name="Eme L."/>
            <person name="Dacks J.B."/>
            <person name="Karnkowska A."/>
            <person name="Elias M."/>
            <person name="Hampl V."/>
        </authorList>
    </citation>
    <scope>NUCLEOTIDE SEQUENCE [LARGE SCALE GENOMIC DNA]</scope>
    <source>
        <strain evidence="1">NAU3</strain>
        <tissue evidence="1">Gut</tissue>
    </source>
</reference>
<keyword evidence="2" id="KW-1185">Reference proteome</keyword>
<name>A0ABQ9XDX3_9EUKA</name>
<organism evidence="1 2">
    <name type="scientific">Blattamonas nauphoetae</name>
    <dbReference type="NCBI Taxonomy" id="2049346"/>
    <lineage>
        <taxon>Eukaryota</taxon>
        <taxon>Metamonada</taxon>
        <taxon>Preaxostyla</taxon>
        <taxon>Oxymonadida</taxon>
        <taxon>Blattamonas</taxon>
    </lineage>
</organism>
<comment type="caution">
    <text evidence="1">The sequence shown here is derived from an EMBL/GenBank/DDBJ whole genome shotgun (WGS) entry which is preliminary data.</text>
</comment>
<protein>
    <submittedName>
        <fullName evidence="1">Uncharacterized protein</fullName>
    </submittedName>
</protein>
<sequence length="163" mass="18074">MTDLITKKSTSTDFPCPDCSPFLNWDIDQFVSEYENIVVFESLVTTLKLQAELNESLEAKAVNVLEFVTPDDRKSADDFVRSHGRTTDDSSSNFVQSIGVLISSTSQVITTAAMKMLHRLIYLCSAGVRYPLVQADLIPQLISILNPQSLSFEEAVGIHTNLL</sequence>
<evidence type="ECO:0000313" key="2">
    <source>
        <dbReference type="Proteomes" id="UP001281761"/>
    </source>
</evidence>